<evidence type="ECO:0000256" key="2">
    <source>
        <dbReference type="SAM" id="MobiDB-lite"/>
    </source>
</evidence>
<keyword evidence="8" id="KW-1185">Reference proteome</keyword>
<protein>
    <submittedName>
        <fullName evidence="5">Uncharacterized protein</fullName>
    </submittedName>
</protein>
<dbReference type="EMBL" id="WNWS01000120">
    <property type="protein sequence ID" value="KAE9979338.1"/>
    <property type="molecule type" value="Genomic_DNA"/>
</dbReference>
<evidence type="ECO:0000313" key="7">
    <source>
        <dbReference type="Proteomes" id="UP000447873"/>
    </source>
</evidence>
<dbReference type="Proteomes" id="UP000490939">
    <property type="component" value="Unassembled WGS sequence"/>
</dbReference>
<proteinExistence type="inferred from homology"/>
<dbReference type="GO" id="GO:0009306">
    <property type="term" value="P:protein secretion"/>
    <property type="evidence" value="ECO:0007669"/>
    <property type="project" value="TreeGrafter"/>
</dbReference>
<accession>A0A8H3V233</accession>
<sequence>MSLQSPATPSVDRVAAEIDKFLAPAIKERDSTKSIAARLAELQDGADVPLETRQHLLQEASRLLTSINEAVIYDLSSDGPKKAYDSRLLGVVYNLLDVLVLEGIYPSLPPGVGNLSERRTKSLLWRRPDSSYVSPPPGNGLIESALLCLDGFIATPDSGIENIIRHRLLADLIAGNSWMSHSKGLSHLSPNFEKYLNRLPIPTLYLALTSLNKPSAPVWFRVMLTKYLSLLPLRPNGVRHTIEFIASSYPARPVTASEDGPKPSKGAALPLEGLQQASRLLSSIPESMTADEYLTRLAPQLLHHLDQAEEKELSRAAAFVIGSGILGKRALGAPGTTGWKLFVEHNHQALNPSAIPTSRKRKMESKVESLERELVSTTALTLALKRLSILTTSHPNPGLTGRLIKPVLLPLWALMTSTESPIIATAECSELAFGLLQTFFRLYGSLKDVNYLSQNLLFDGSLEWAFGPGSSGGISIRERDHRNPLNVNVIEAIPRIDFRINQFIRLLSSGAVDELAISSLFLNLSRQWLMPQHEQEKQQLQVEADPLQNLTQAKLAQAVLENFQDKISQNPDQILHLIAQILGQQHEFIKAETTRKRNLKNATYSSLMNLASPTEEVSRTSDDRNEMLAVAISLLNAILTSTTFASSKAISVVLDEIRSVLLLLATEPNSMLSASLNLSIHSTLSMLKSGAQQGSSGPNTPAFQTDIHETLNMITTDLSSSLPPIRTSALHALEALVKIPDEPLDVPTIALLLLSTVRNETEEYVFLAAIKVMVQLALRRDVAFVTKLIREAFMDIKEETGVDGRLRLGQTLSSLVDGMFEEENTLHSVSRSKVLVGVAEACITVSGRRGSRKKEEQERKAAVRLEKRKKREAKKAWGGELPNLPSEEEEDSDDEVLSPAKKQRRKLEREAISKIVQGWTETGLEEDIRIRTSALSILSSILSASETLSLFPDGVIDNATQSCLAILTLETSPSSAILRRAAVIVLLSLLKSTDSAFQEKNKVAMNPEKWVEIEKVLKFVLDTDSDDLVLSHAKDFLESLEAWNMKRIQVVTQAAPESEQIRFGLEGKLRGLDVNPDVEETKGRTMIEEIE</sequence>
<dbReference type="EMBL" id="WNWR01000014">
    <property type="protein sequence ID" value="KAE9994092.1"/>
    <property type="molecule type" value="Genomic_DNA"/>
</dbReference>
<evidence type="ECO:0000256" key="1">
    <source>
        <dbReference type="ARBA" id="ARBA00005724"/>
    </source>
</evidence>
<evidence type="ECO:0000313" key="6">
    <source>
        <dbReference type="EMBL" id="KAE9994092.1"/>
    </source>
</evidence>
<evidence type="ECO:0000313" key="8">
    <source>
        <dbReference type="Proteomes" id="UP000490939"/>
    </source>
</evidence>
<evidence type="ECO:0000313" key="5">
    <source>
        <dbReference type="EMBL" id="KAE9979338.1"/>
    </source>
</evidence>
<dbReference type="AlphaFoldDB" id="A0A8H3V233"/>
<feature type="region of interest" description="Disordered" evidence="2">
    <location>
        <begin position="874"/>
        <end position="903"/>
    </location>
</feature>
<dbReference type="Pfam" id="PF10363">
    <property type="entry name" value="RTP1_C1"/>
    <property type="match status" value="1"/>
</dbReference>
<feature type="compositionally biased region" description="Acidic residues" evidence="2">
    <location>
        <begin position="886"/>
        <end position="896"/>
    </location>
</feature>
<dbReference type="Proteomes" id="UP000447873">
    <property type="component" value="Unassembled WGS sequence"/>
</dbReference>
<dbReference type="PANTHER" id="PTHR20959">
    <property type="entry name" value="TRANSPORT AND GOLGI ORGANIZATION PROTEIN 6 FAMILY MEMBER"/>
    <property type="match status" value="1"/>
</dbReference>
<gene>
    <name evidence="6" type="ORF">EG327_001490</name>
    <name evidence="5" type="ORF">EG328_000983</name>
</gene>
<reference evidence="5 7" key="1">
    <citation type="submission" date="2018-12" db="EMBL/GenBank/DDBJ databases">
        <title>Venturia inaequalis Genome Resource.</title>
        <authorList>
            <person name="Lichtner F.J."/>
        </authorList>
    </citation>
    <scope>NUCLEOTIDE SEQUENCE [LARGE SCALE GENOMIC DNA]</scope>
    <source>
        <strain evidence="5 7">120213</strain>
        <strain evidence="6 8">DMI_063113</strain>
    </source>
</reference>
<dbReference type="PANTHER" id="PTHR20959:SF1">
    <property type="entry name" value="TRANSPORT AND GOLGI ORGANIZATION PROTEIN 6 HOMOLOG"/>
    <property type="match status" value="1"/>
</dbReference>
<dbReference type="InterPro" id="IPR039600">
    <property type="entry name" value="TANGO6/Rtp1"/>
</dbReference>
<dbReference type="Pfam" id="PF10304">
    <property type="entry name" value="RTP1_C2"/>
    <property type="match status" value="1"/>
</dbReference>
<dbReference type="SUPFAM" id="SSF48371">
    <property type="entry name" value="ARM repeat"/>
    <property type="match status" value="1"/>
</dbReference>
<dbReference type="InterPro" id="IPR019414">
    <property type="entry name" value="Rtp1_C2"/>
</dbReference>
<feature type="domain" description="RNA polymerase II assembly factor Rtp1 C-terminal" evidence="4">
    <location>
        <begin position="712"/>
        <end position="816"/>
    </location>
</feature>
<organism evidence="5 7">
    <name type="scientific">Venturia inaequalis</name>
    <name type="common">Apple scab fungus</name>
    <dbReference type="NCBI Taxonomy" id="5025"/>
    <lineage>
        <taxon>Eukaryota</taxon>
        <taxon>Fungi</taxon>
        <taxon>Dikarya</taxon>
        <taxon>Ascomycota</taxon>
        <taxon>Pezizomycotina</taxon>
        <taxon>Dothideomycetes</taxon>
        <taxon>Pleosporomycetidae</taxon>
        <taxon>Venturiales</taxon>
        <taxon>Venturiaceae</taxon>
        <taxon>Venturia</taxon>
    </lineage>
</organism>
<evidence type="ECO:0000259" key="4">
    <source>
        <dbReference type="Pfam" id="PF10363"/>
    </source>
</evidence>
<comment type="similarity">
    <text evidence="1">Belongs to the Tango6 family.</text>
</comment>
<evidence type="ECO:0000259" key="3">
    <source>
        <dbReference type="Pfam" id="PF10304"/>
    </source>
</evidence>
<name>A0A8H3V233_VENIN</name>
<feature type="domain" description="RNA polymerase II assembly factor Rtp1 C-terminal" evidence="3">
    <location>
        <begin position="1012"/>
        <end position="1042"/>
    </location>
</feature>
<comment type="caution">
    <text evidence="5">The sequence shown here is derived from an EMBL/GenBank/DDBJ whole genome shotgun (WGS) entry which is preliminary data.</text>
</comment>
<dbReference type="InterPro" id="IPR016024">
    <property type="entry name" value="ARM-type_fold"/>
</dbReference>
<dbReference type="InterPro" id="IPR019451">
    <property type="entry name" value="Rtp1_C1"/>
</dbReference>